<keyword evidence="2" id="KW-0808">Transferase</keyword>
<evidence type="ECO:0000259" key="1">
    <source>
        <dbReference type="PROSITE" id="PS51186"/>
    </source>
</evidence>
<feature type="domain" description="N-acetyltransferase" evidence="1">
    <location>
        <begin position="11"/>
        <end position="154"/>
    </location>
</feature>
<dbReference type="EMBL" id="QUSM01000003">
    <property type="protein sequence ID" value="RGD74353.1"/>
    <property type="molecule type" value="Genomic_DNA"/>
</dbReference>
<dbReference type="InterPro" id="IPR051531">
    <property type="entry name" value="N-acetyltransferase"/>
</dbReference>
<organism evidence="2 3">
    <name type="scientific">Anaerofustis stercorihominis</name>
    <dbReference type="NCBI Taxonomy" id="214853"/>
    <lineage>
        <taxon>Bacteria</taxon>
        <taxon>Bacillati</taxon>
        <taxon>Bacillota</taxon>
        <taxon>Clostridia</taxon>
        <taxon>Eubacteriales</taxon>
        <taxon>Eubacteriaceae</taxon>
        <taxon>Anaerofustis</taxon>
    </lineage>
</organism>
<dbReference type="Gene3D" id="3.40.630.30">
    <property type="match status" value="1"/>
</dbReference>
<comment type="caution">
    <text evidence="2">The sequence shown here is derived from an EMBL/GenBank/DDBJ whole genome shotgun (WGS) entry which is preliminary data.</text>
</comment>
<name>A0A3E3DYP5_9FIRM</name>
<accession>A0A3E3DYP5</accession>
<dbReference type="PROSITE" id="PS51186">
    <property type="entry name" value="GNAT"/>
    <property type="match status" value="1"/>
</dbReference>
<dbReference type="AlphaFoldDB" id="A0A3E3DYP5"/>
<gene>
    <name evidence="2" type="ORF">DW687_06190</name>
</gene>
<proteinExistence type="predicted"/>
<protein>
    <submittedName>
        <fullName evidence="2">N-acetyltransferase</fullName>
    </submittedName>
</protein>
<dbReference type="CDD" id="cd04301">
    <property type="entry name" value="NAT_SF"/>
    <property type="match status" value="1"/>
</dbReference>
<reference evidence="2 3" key="1">
    <citation type="submission" date="2018-08" db="EMBL/GenBank/DDBJ databases">
        <title>A genome reference for cultivated species of the human gut microbiota.</title>
        <authorList>
            <person name="Zou Y."/>
            <person name="Xue W."/>
            <person name="Luo G."/>
        </authorList>
    </citation>
    <scope>NUCLEOTIDE SEQUENCE [LARGE SCALE GENOMIC DNA]</scope>
    <source>
        <strain evidence="2 3">AM25-6</strain>
    </source>
</reference>
<dbReference type="Pfam" id="PF13302">
    <property type="entry name" value="Acetyltransf_3"/>
    <property type="match status" value="1"/>
</dbReference>
<dbReference type="GO" id="GO:0016747">
    <property type="term" value="F:acyltransferase activity, transferring groups other than amino-acyl groups"/>
    <property type="evidence" value="ECO:0007669"/>
    <property type="project" value="InterPro"/>
</dbReference>
<dbReference type="Proteomes" id="UP000261212">
    <property type="component" value="Unassembled WGS sequence"/>
</dbReference>
<dbReference type="RefSeq" id="WP_007049271.1">
    <property type="nucleotide sequence ID" value="NZ_CABKNJ010000005.1"/>
</dbReference>
<dbReference type="PANTHER" id="PTHR43792:SF13">
    <property type="entry name" value="ACETYLTRANSFERASE"/>
    <property type="match status" value="1"/>
</dbReference>
<dbReference type="InterPro" id="IPR016181">
    <property type="entry name" value="Acyl_CoA_acyltransferase"/>
</dbReference>
<evidence type="ECO:0000313" key="2">
    <source>
        <dbReference type="EMBL" id="RGD74353.1"/>
    </source>
</evidence>
<dbReference type="SUPFAM" id="SSF55729">
    <property type="entry name" value="Acyl-CoA N-acyltransferases (Nat)"/>
    <property type="match status" value="1"/>
</dbReference>
<dbReference type="GeneID" id="97999707"/>
<dbReference type="PANTHER" id="PTHR43792">
    <property type="entry name" value="GNAT FAMILY, PUTATIVE (AFU_ORTHOLOGUE AFUA_3G00765)-RELATED-RELATED"/>
    <property type="match status" value="1"/>
</dbReference>
<sequence>MKDITVKTDRLNIIPLEISELKIMYENEKDNEMKSAYKEMIINMEKHKGFEEWCTNWEIKLKSGVTVGGLCFKGKPDTKDSVEIGYGIDEDYRNHGYAAEAVRYISEWALKQKNVKFVCAQTNKENKISQKVLIGSGFIRDGYGDEDLLFKKTL</sequence>
<evidence type="ECO:0000313" key="3">
    <source>
        <dbReference type="Proteomes" id="UP000261212"/>
    </source>
</evidence>
<dbReference type="InterPro" id="IPR000182">
    <property type="entry name" value="GNAT_dom"/>
</dbReference>